<dbReference type="Pfam" id="PF02464">
    <property type="entry name" value="CinA"/>
    <property type="match status" value="1"/>
</dbReference>
<reference evidence="3" key="1">
    <citation type="journal article" date="2017" name="Nat. Microbiol.">
        <title>Global analysis of biosynthetic gene clusters reveals vast potential of secondary metabolite production in Penicillium species.</title>
        <authorList>
            <person name="Nielsen J.C."/>
            <person name="Grijseels S."/>
            <person name="Prigent S."/>
            <person name="Ji B."/>
            <person name="Dainat J."/>
            <person name="Nielsen K.F."/>
            <person name="Frisvad J.C."/>
            <person name="Workman M."/>
            <person name="Nielsen J."/>
        </authorList>
    </citation>
    <scope>NUCLEOTIDE SEQUENCE [LARGE SCALE GENOMIC DNA]</scope>
    <source>
        <strain evidence="3">IBT 24891</strain>
    </source>
</reference>
<dbReference type="Gene3D" id="3.90.950.20">
    <property type="entry name" value="CinA-like"/>
    <property type="match status" value="1"/>
</dbReference>
<evidence type="ECO:0000313" key="3">
    <source>
        <dbReference type="Proteomes" id="UP000191285"/>
    </source>
</evidence>
<proteinExistence type="predicted"/>
<keyword evidence="3" id="KW-1185">Reference proteome</keyword>
<protein>
    <recommendedName>
        <fullName evidence="1">CinA C-terminal domain-containing protein</fullName>
    </recommendedName>
</protein>
<comment type="caution">
    <text evidence="2">The sequence shown here is derived from an EMBL/GenBank/DDBJ whole genome shotgun (WGS) entry which is preliminary data.</text>
</comment>
<dbReference type="SUPFAM" id="SSF142433">
    <property type="entry name" value="CinA-like"/>
    <property type="match status" value="1"/>
</dbReference>
<dbReference type="NCBIfam" id="TIGR00199">
    <property type="entry name" value="PncC_domain"/>
    <property type="match status" value="1"/>
</dbReference>
<dbReference type="STRING" id="303698.A0A1V6TS35"/>
<dbReference type="OrthoDB" id="2350783at2759"/>
<organism evidence="2 3">
    <name type="scientific">Penicillium steckii</name>
    <dbReference type="NCBI Taxonomy" id="303698"/>
    <lineage>
        <taxon>Eukaryota</taxon>
        <taxon>Fungi</taxon>
        <taxon>Dikarya</taxon>
        <taxon>Ascomycota</taxon>
        <taxon>Pezizomycotina</taxon>
        <taxon>Eurotiomycetes</taxon>
        <taxon>Eurotiomycetidae</taxon>
        <taxon>Eurotiales</taxon>
        <taxon>Aspergillaceae</taxon>
        <taxon>Penicillium</taxon>
    </lineage>
</organism>
<dbReference type="Proteomes" id="UP000191285">
    <property type="component" value="Unassembled WGS sequence"/>
</dbReference>
<sequence>MDFSSPHPKPRIGTAEEIATTLVYKLRDFNQTVGVAESFTGGGIMATITSVPGSSAVLHGGVVSYATSVKREVLGVEDSLIAKEGVIHPEVARQMAKGARKITSHGSITTWGIATTGVAGPASQDNKPAGTVYIGIDSSKESWTWGPFNFPGDRDEVRQATIKEALCLLHDILEDGKAGEVPHTTGHSEI</sequence>
<name>A0A1V6TS35_9EURO</name>
<accession>A0A1V6TS35</accession>
<feature type="domain" description="CinA C-terminal" evidence="1">
    <location>
        <begin position="16"/>
        <end position="172"/>
    </location>
</feature>
<dbReference type="InterPro" id="IPR008136">
    <property type="entry name" value="CinA_C"/>
</dbReference>
<dbReference type="EMBL" id="MLKD01000003">
    <property type="protein sequence ID" value="OQE28700.1"/>
    <property type="molecule type" value="Genomic_DNA"/>
</dbReference>
<gene>
    <name evidence="2" type="ORF">PENSTE_c003G04850</name>
</gene>
<evidence type="ECO:0000259" key="1">
    <source>
        <dbReference type="Pfam" id="PF02464"/>
    </source>
</evidence>
<evidence type="ECO:0000313" key="2">
    <source>
        <dbReference type="EMBL" id="OQE28700.1"/>
    </source>
</evidence>
<dbReference type="AlphaFoldDB" id="A0A1V6TS35"/>
<dbReference type="InterPro" id="IPR036653">
    <property type="entry name" value="CinA-like_C"/>
</dbReference>